<keyword evidence="3" id="KW-1185">Reference proteome</keyword>
<accession>U3U8E5</accession>
<dbReference type="AlphaFoldDB" id="U3U8E5"/>
<dbReference type="SUPFAM" id="SSF101960">
    <property type="entry name" value="Stabilizer of iron transporter SufD"/>
    <property type="match status" value="1"/>
</dbReference>
<dbReference type="RefSeq" id="WP_022564643.1">
    <property type="nucleotide sequence ID" value="NZ_CP010907.1"/>
</dbReference>
<dbReference type="eggNOG" id="COG0719">
    <property type="taxonomic scope" value="Bacteria"/>
</dbReference>
<gene>
    <name evidence="2" type="primary">sufD</name>
    <name evidence="2" type="ORF">HHS_06540</name>
</gene>
<dbReference type="Pfam" id="PF01458">
    <property type="entry name" value="SUFBD_core"/>
    <property type="match status" value="1"/>
</dbReference>
<organism evidence="2 3">
    <name type="scientific">Candidatus Pantoea carbekii</name>
    <dbReference type="NCBI Taxonomy" id="1235990"/>
    <lineage>
        <taxon>Bacteria</taxon>
        <taxon>Pseudomonadati</taxon>
        <taxon>Pseudomonadota</taxon>
        <taxon>Gammaproteobacteria</taxon>
        <taxon>Enterobacterales</taxon>
        <taxon>Erwiniaceae</taxon>
        <taxon>Pantoea</taxon>
    </lineage>
</organism>
<protein>
    <submittedName>
        <fullName evidence="2">SufD protein</fullName>
    </submittedName>
</protein>
<evidence type="ECO:0000313" key="3">
    <source>
        <dbReference type="Proteomes" id="UP000016900"/>
    </source>
</evidence>
<dbReference type="PANTHER" id="PTHR43575">
    <property type="entry name" value="PROTEIN ABCI7, CHLOROPLASTIC"/>
    <property type="match status" value="1"/>
</dbReference>
<dbReference type="InterPro" id="IPR055346">
    <property type="entry name" value="Fe-S_cluster_assembly_SufBD"/>
</dbReference>
<dbReference type="NCBIfam" id="TIGR01981">
    <property type="entry name" value="sufD"/>
    <property type="match status" value="1"/>
</dbReference>
<evidence type="ECO:0000313" key="2">
    <source>
        <dbReference type="EMBL" id="BAO00624.1"/>
    </source>
</evidence>
<dbReference type="KEGG" id="hhs:HHS_06540"/>
<dbReference type="PANTHER" id="PTHR43575:SF1">
    <property type="entry name" value="PROTEIN ABCI7, CHLOROPLASTIC"/>
    <property type="match status" value="1"/>
</dbReference>
<evidence type="ECO:0000259" key="1">
    <source>
        <dbReference type="Pfam" id="PF01458"/>
    </source>
</evidence>
<dbReference type="InterPro" id="IPR011542">
    <property type="entry name" value="SUF_FeS_clus_asmbl_SufD"/>
</dbReference>
<dbReference type="NCBIfam" id="NF008194">
    <property type="entry name" value="PRK10948.1"/>
    <property type="match status" value="1"/>
</dbReference>
<dbReference type="InterPro" id="IPR037284">
    <property type="entry name" value="SUF_FeS_clus_asmbl_SufBD_sf"/>
</dbReference>
<name>U3U8E5_9GAMM</name>
<dbReference type="EMBL" id="AP012554">
    <property type="protein sequence ID" value="BAO00624.1"/>
    <property type="molecule type" value="Genomic_DNA"/>
</dbReference>
<dbReference type="PATRIC" id="fig|1235990.3.peg.650"/>
<dbReference type="STRING" id="1235990.BMSBPS_0284"/>
<reference evidence="2 3" key="1">
    <citation type="submission" date="2012-10" db="EMBL/GenBank/DDBJ databases">
        <title>Genome sequence of the symbiont of the pentatomidae stink bug Halyomorpha halys.</title>
        <authorList>
            <person name="Kobayashi H."/>
            <person name="Fujii-Muramatsu R."/>
            <person name="Takeishi K."/>
            <person name="Noda H."/>
        </authorList>
    </citation>
    <scope>NUCLEOTIDE SEQUENCE [LARGE SCALE GENOMIC DNA]</scope>
</reference>
<dbReference type="InterPro" id="IPR000825">
    <property type="entry name" value="SUF_FeS_clus_asmbl_SufBD_core"/>
</dbReference>
<sequence>MAGLLTKRENIIHQWFKLFKSQDKMRSLYAQQHWKKFVDLGLPTCQYASWKYTFLDILLSQKFVLPIQIPKLSQDEISKYALSIDAIRLVFIDGHFELKLSTSDTDLFVIEHNVNADYSFLPEPIQPEAFLHLTESLAEKIIHIRLKRDSIAMRPLYLLHISSGQTDAINTVHYRHHIELEENTNANVIEHYVTLNTKSHFTGARFTFKVADHACLNHIKLTFQESNSYHFAHNDVVVSCNAKVNSSCFFLGSAFLRHNTSVQLNGENTQLSLNSFALPINSELADIRTYLEHNKGYCQSRQVHKTISCHQAHSVFNGHIKVGQYALKTDSQMINNNLLLGHLSEVNTKPQLEIYADDVKCSHGATVGCIDNEQIFYLRSRGIAEHAAKKMIIHAFSTDITDILDDEMIRKIVIASINKRFLGIKL</sequence>
<dbReference type="OrthoDB" id="9768262at2"/>
<dbReference type="KEGG" id="pck:BMSBPS_0284"/>
<dbReference type="GO" id="GO:0016226">
    <property type="term" value="P:iron-sulfur cluster assembly"/>
    <property type="evidence" value="ECO:0007669"/>
    <property type="project" value="InterPro"/>
</dbReference>
<proteinExistence type="predicted"/>
<dbReference type="Proteomes" id="UP000016900">
    <property type="component" value="Chromosome"/>
</dbReference>
<feature type="domain" description="SUF system FeS cluster assembly SufBD core" evidence="1">
    <location>
        <begin position="170"/>
        <end position="396"/>
    </location>
</feature>